<organism evidence="4 5">
    <name type="scientific">Sphingobacterium yanglingense</name>
    <dbReference type="NCBI Taxonomy" id="1437280"/>
    <lineage>
        <taxon>Bacteria</taxon>
        <taxon>Pseudomonadati</taxon>
        <taxon>Bacteroidota</taxon>
        <taxon>Sphingobacteriia</taxon>
        <taxon>Sphingobacteriales</taxon>
        <taxon>Sphingobacteriaceae</taxon>
        <taxon>Sphingobacterium</taxon>
    </lineage>
</organism>
<feature type="domain" description="Proteinase inhibitor I42 chagasin" evidence="3">
    <location>
        <begin position="48"/>
        <end position="132"/>
    </location>
</feature>
<dbReference type="InterPro" id="IPR052781">
    <property type="entry name" value="Cys_protease_inhibitor_I42"/>
</dbReference>
<dbReference type="PANTHER" id="PTHR36530">
    <property type="entry name" value="INHIBITOR OF CYSTEINE PEPTIDASE"/>
    <property type="match status" value="1"/>
</dbReference>
<reference evidence="4 5" key="1">
    <citation type="submission" date="2019-03" db="EMBL/GenBank/DDBJ databases">
        <title>Genomic Encyclopedia of Archaeal and Bacterial Type Strains, Phase II (KMG-II): from individual species to whole genera.</title>
        <authorList>
            <person name="Goeker M."/>
        </authorList>
    </citation>
    <scope>NUCLEOTIDE SEQUENCE [LARGE SCALE GENOMIC DNA]</scope>
    <source>
        <strain evidence="4 5">DSM 28353</strain>
    </source>
</reference>
<dbReference type="Proteomes" id="UP000295292">
    <property type="component" value="Unassembled WGS sequence"/>
</dbReference>
<evidence type="ECO:0000256" key="2">
    <source>
        <dbReference type="ARBA" id="ARBA00022704"/>
    </source>
</evidence>
<dbReference type="Pfam" id="PF09394">
    <property type="entry name" value="Inhibitor_I42"/>
    <property type="match status" value="1"/>
</dbReference>
<dbReference type="PROSITE" id="PS51257">
    <property type="entry name" value="PROKAR_LIPOPROTEIN"/>
    <property type="match status" value="1"/>
</dbReference>
<keyword evidence="5" id="KW-1185">Reference proteome</keyword>
<proteinExistence type="predicted"/>
<protein>
    <submittedName>
        <fullName evidence="4">Putative secreted protein</fullName>
    </submittedName>
</protein>
<evidence type="ECO:0000313" key="4">
    <source>
        <dbReference type="EMBL" id="TDQ79478.1"/>
    </source>
</evidence>
<comment type="caution">
    <text evidence="4">The sequence shown here is derived from an EMBL/GenBank/DDBJ whole genome shotgun (WGS) entry which is preliminary data.</text>
</comment>
<dbReference type="GO" id="GO:0004869">
    <property type="term" value="F:cysteine-type endopeptidase inhibitor activity"/>
    <property type="evidence" value="ECO:0007669"/>
    <property type="project" value="UniProtKB-KW"/>
</dbReference>
<dbReference type="SUPFAM" id="SSF141066">
    <property type="entry name" value="ICP-like"/>
    <property type="match status" value="1"/>
</dbReference>
<evidence type="ECO:0000259" key="3">
    <source>
        <dbReference type="Pfam" id="PF09394"/>
    </source>
</evidence>
<dbReference type="InterPro" id="IPR036331">
    <property type="entry name" value="Chagasin-like_sf"/>
</dbReference>
<dbReference type="RefSeq" id="WP_133583270.1">
    <property type="nucleotide sequence ID" value="NZ_SNYV01000011.1"/>
</dbReference>
<evidence type="ECO:0000256" key="1">
    <source>
        <dbReference type="ARBA" id="ARBA00022690"/>
    </source>
</evidence>
<dbReference type="OrthoDB" id="1365907at2"/>
<keyword evidence="2" id="KW-0789">Thiol protease inhibitor</keyword>
<name>A0A4R6WL36_9SPHI</name>
<dbReference type="Gene3D" id="2.60.40.2020">
    <property type="match status" value="1"/>
</dbReference>
<dbReference type="PANTHER" id="PTHR36530:SF1">
    <property type="entry name" value="AMOEBIASIN-1"/>
    <property type="match status" value="1"/>
</dbReference>
<gene>
    <name evidence="4" type="ORF">CLV99_0916</name>
</gene>
<sequence>MKTTNKQSKGRVSLGIAILLVLTVGCASPKAARDLDLGTVTSSTRVQLEQGEIYTVKVKENITTGYRWQLVLDNDNMEVIKDDYITPITDSVIVGAGGERVFQLRAVKTGSCKATFTHGRSWEPKPDSGKIVNFKIK</sequence>
<evidence type="ECO:0000313" key="5">
    <source>
        <dbReference type="Proteomes" id="UP000295292"/>
    </source>
</evidence>
<dbReference type="AlphaFoldDB" id="A0A4R6WL36"/>
<keyword evidence="1" id="KW-0646">Protease inhibitor</keyword>
<accession>A0A4R6WL36</accession>
<dbReference type="EMBL" id="SNYV01000011">
    <property type="protein sequence ID" value="TDQ79478.1"/>
    <property type="molecule type" value="Genomic_DNA"/>
</dbReference>
<dbReference type="InterPro" id="IPR018990">
    <property type="entry name" value="Prot_inh_I42_chagasin"/>
</dbReference>